<evidence type="ECO:0000313" key="2">
    <source>
        <dbReference type="Proteomes" id="UP000186817"/>
    </source>
</evidence>
<evidence type="ECO:0000313" key="1">
    <source>
        <dbReference type="EMBL" id="OLP81601.1"/>
    </source>
</evidence>
<keyword evidence="2" id="KW-1185">Reference proteome</keyword>
<dbReference type="Proteomes" id="UP000186817">
    <property type="component" value="Unassembled WGS sequence"/>
</dbReference>
<accession>A0A1Q9CFC0</accession>
<protein>
    <submittedName>
        <fullName evidence="1">Uncharacterized protein</fullName>
    </submittedName>
</protein>
<dbReference type="AlphaFoldDB" id="A0A1Q9CFC0"/>
<organism evidence="1 2">
    <name type="scientific">Symbiodinium microadriaticum</name>
    <name type="common">Dinoflagellate</name>
    <name type="synonym">Zooxanthella microadriatica</name>
    <dbReference type="NCBI Taxonomy" id="2951"/>
    <lineage>
        <taxon>Eukaryota</taxon>
        <taxon>Sar</taxon>
        <taxon>Alveolata</taxon>
        <taxon>Dinophyceae</taxon>
        <taxon>Suessiales</taxon>
        <taxon>Symbiodiniaceae</taxon>
        <taxon>Symbiodinium</taxon>
    </lineage>
</organism>
<name>A0A1Q9CFC0_SYMMI</name>
<dbReference type="OrthoDB" id="10616203at2759"/>
<comment type="caution">
    <text evidence="1">The sequence shown here is derived from an EMBL/GenBank/DDBJ whole genome shotgun (WGS) entry which is preliminary data.</text>
</comment>
<sequence length="194" mass="20978">MPHIALWLSSVGSNLVTVVPDSMVVPEASALYPLSASSPQFPKMPKAGVALADGEVADDHKDTGGMDTARSARTLMDKGSHGEMASSMSPEEKVSTTRGLVIIHRYACQQVDMHACTHASMDAGAEAMAAPSTEGFNMDPQFAATPYPNYRRIMGVALVLFCRSAELELLLRENGAQSCLSMRHWWTKDFESTK</sequence>
<proteinExistence type="predicted"/>
<gene>
    <name evidence="1" type="ORF">AK812_SmicGene37838</name>
</gene>
<reference evidence="1 2" key="1">
    <citation type="submission" date="2016-02" db="EMBL/GenBank/DDBJ databases">
        <title>Genome analysis of coral dinoflagellate symbionts highlights evolutionary adaptations to a symbiotic lifestyle.</title>
        <authorList>
            <person name="Aranda M."/>
            <person name="Li Y."/>
            <person name="Liew Y.J."/>
            <person name="Baumgarten S."/>
            <person name="Simakov O."/>
            <person name="Wilson M."/>
            <person name="Piel J."/>
            <person name="Ashoor H."/>
            <person name="Bougouffa S."/>
            <person name="Bajic V.B."/>
            <person name="Ryu T."/>
            <person name="Ravasi T."/>
            <person name="Bayer T."/>
            <person name="Micklem G."/>
            <person name="Kim H."/>
            <person name="Bhak J."/>
            <person name="Lajeunesse T.C."/>
            <person name="Voolstra C.R."/>
        </authorList>
    </citation>
    <scope>NUCLEOTIDE SEQUENCE [LARGE SCALE GENOMIC DNA]</scope>
    <source>
        <strain evidence="1 2">CCMP2467</strain>
    </source>
</reference>
<dbReference type="EMBL" id="LSRX01001265">
    <property type="protein sequence ID" value="OLP81601.1"/>
    <property type="molecule type" value="Genomic_DNA"/>
</dbReference>